<keyword evidence="2 10" id="KW-0132">Cell division</keyword>
<evidence type="ECO:0000256" key="2">
    <source>
        <dbReference type="ARBA" id="ARBA00022618"/>
    </source>
</evidence>
<comment type="subcellular location">
    <subcellularLocation>
        <location evidence="10">Cell membrane</location>
        <topology evidence="10">Peripheral membrane protein</topology>
        <orientation evidence="10">Cytoplasmic side</orientation>
    </subcellularLocation>
</comment>
<keyword evidence="5 10" id="KW-0133">Cell shape</keyword>
<keyword evidence="6 10" id="KW-0573">Peptidoglycan synthesis</keyword>
<dbReference type="PANTHER" id="PTHR21015">
    <property type="entry name" value="UDP-N-ACETYLGLUCOSAMINE--N-ACETYLMURAMYL-(PENTAPEPTIDE) PYROPHOSPHORYL-UNDECAPRENOL N-ACETYLGLUCOSAMINE TRANSFERASE 1"/>
    <property type="match status" value="1"/>
</dbReference>
<dbReference type="GO" id="GO:0008360">
    <property type="term" value="P:regulation of cell shape"/>
    <property type="evidence" value="ECO:0007669"/>
    <property type="project" value="UniProtKB-KW"/>
</dbReference>
<keyword evidence="1 10" id="KW-1003">Cell membrane</keyword>
<evidence type="ECO:0000259" key="12">
    <source>
        <dbReference type="Pfam" id="PF04101"/>
    </source>
</evidence>
<comment type="similarity">
    <text evidence="10">Belongs to the glycosyltransferase 28 family. MurG subfamily.</text>
</comment>
<dbReference type="CDD" id="cd03785">
    <property type="entry name" value="GT28_MurG"/>
    <property type="match status" value="1"/>
</dbReference>
<dbReference type="Gene3D" id="3.40.50.2000">
    <property type="entry name" value="Glycogen Phosphorylase B"/>
    <property type="match status" value="2"/>
</dbReference>
<dbReference type="InterPro" id="IPR006009">
    <property type="entry name" value="GlcNAc_MurG"/>
</dbReference>
<keyword evidence="4 10" id="KW-0808">Transferase</keyword>
<evidence type="ECO:0000256" key="9">
    <source>
        <dbReference type="ARBA" id="ARBA00023316"/>
    </source>
</evidence>
<keyword evidence="9 10" id="KW-0961">Cell wall biogenesis/degradation</keyword>
<feature type="binding site" evidence="10">
    <location>
        <position position="242"/>
    </location>
    <ligand>
        <name>UDP-N-acetyl-alpha-D-glucosamine</name>
        <dbReference type="ChEBI" id="CHEBI:57705"/>
    </ligand>
</feature>
<dbReference type="GO" id="GO:0050511">
    <property type="term" value="F:undecaprenyldiphospho-muramoylpentapeptide beta-N-acetylglucosaminyltransferase activity"/>
    <property type="evidence" value="ECO:0007669"/>
    <property type="project" value="UniProtKB-UniRule"/>
</dbReference>
<gene>
    <name evidence="10 13" type="primary">murG</name>
    <name evidence="13" type="ORF">CRV11_01765</name>
</gene>
<comment type="function">
    <text evidence="10">Cell wall formation. Catalyzes the transfer of a GlcNAc subunit on undecaprenyl-pyrophosphoryl-MurNAc-pentapeptide (lipid intermediate I) to form undecaprenyl-pyrophosphoryl-MurNAc-(pentapeptide)GlcNAc (lipid intermediate II).</text>
</comment>
<comment type="catalytic activity">
    <reaction evidence="10">
        <text>di-trans,octa-cis-undecaprenyl diphospho-N-acetyl-alpha-D-muramoyl-L-alanyl-D-glutamyl-meso-2,6-diaminopimeloyl-D-alanyl-D-alanine + UDP-N-acetyl-alpha-D-glucosamine = di-trans,octa-cis-undecaprenyl diphospho-[N-acetyl-alpha-D-glucosaminyl-(1-&gt;4)]-N-acetyl-alpha-D-muramoyl-L-alanyl-D-glutamyl-meso-2,6-diaminopimeloyl-D-alanyl-D-alanine + UDP + H(+)</text>
        <dbReference type="Rhea" id="RHEA:31227"/>
        <dbReference type="ChEBI" id="CHEBI:15378"/>
        <dbReference type="ChEBI" id="CHEBI:57705"/>
        <dbReference type="ChEBI" id="CHEBI:58223"/>
        <dbReference type="ChEBI" id="CHEBI:61387"/>
        <dbReference type="ChEBI" id="CHEBI:61388"/>
        <dbReference type="EC" id="2.4.1.227"/>
    </reaction>
</comment>
<dbReference type="GO" id="GO:0009252">
    <property type="term" value="P:peptidoglycan biosynthetic process"/>
    <property type="evidence" value="ECO:0007669"/>
    <property type="project" value="UniProtKB-UniRule"/>
</dbReference>
<dbReference type="SUPFAM" id="SSF53756">
    <property type="entry name" value="UDP-Glycosyltransferase/glycogen phosphorylase"/>
    <property type="match status" value="1"/>
</dbReference>
<evidence type="ECO:0000313" key="13">
    <source>
        <dbReference type="EMBL" id="PPI87241.1"/>
    </source>
</evidence>
<name>A0A2P5SY24_9GAMM</name>
<sequence length="356" mass="39468">MNKRLMIIGGGTGGHIFPGLAVAHYMIEKLRWNVCWLGTRTNMESKIVPQYGIKIHFIKIHGLRGQNIITQLLYPISIFNAFIKSRKIIKSYQPDIVLGTGGYVSGPGALAAWSYDIPLVLHEQNSIAGLANKYLAKIATKVLQGFPGAFPGAYLVGNPIRKDILKVPIPKERFTGRRGPIRILAIGGSQGANIINNILINIASCLGKDIIIWHQTGKQDKKKIIDSYIYLGQQQHIVTEFIDDIYSAYSWADLIICRSGALTVSEVSAVGLAAIFIPFHHKDRHQYLNALNLAKVGAAKIFEPDEKTITDDIVKTIVSWDRSQLLEMAQNARKLAKYDATKLIAQEIVSLSKNKN</sequence>
<dbReference type="GO" id="GO:0005886">
    <property type="term" value="C:plasma membrane"/>
    <property type="evidence" value="ECO:0007669"/>
    <property type="project" value="UniProtKB-SubCell"/>
</dbReference>
<evidence type="ECO:0000256" key="10">
    <source>
        <dbReference type="HAMAP-Rule" id="MF_00033"/>
    </source>
</evidence>
<comment type="caution">
    <text evidence="13">The sequence shown here is derived from an EMBL/GenBank/DDBJ whole genome shotgun (WGS) entry which is preliminary data.</text>
</comment>
<evidence type="ECO:0000256" key="3">
    <source>
        <dbReference type="ARBA" id="ARBA00022676"/>
    </source>
</evidence>
<organism evidence="13 14">
    <name type="scientific">Candidatus Pantoea edessiphila</name>
    <dbReference type="NCBI Taxonomy" id="2044610"/>
    <lineage>
        <taxon>Bacteria</taxon>
        <taxon>Pseudomonadati</taxon>
        <taxon>Pseudomonadota</taxon>
        <taxon>Gammaproteobacteria</taxon>
        <taxon>Enterobacterales</taxon>
        <taxon>Erwiniaceae</taxon>
        <taxon>Pantoea</taxon>
    </lineage>
</organism>
<dbReference type="UniPathway" id="UPA00219"/>
<evidence type="ECO:0000313" key="14">
    <source>
        <dbReference type="Proteomes" id="UP000296034"/>
    </source>
</evidence>
<dbReference type="EC" id="2.4.1.227" evidence="10"/>
<feature type="binding site" evidence="10">
    <location>
        <position position="189"/>
    </location>
    <ligand>
        <name>UDP-N-acetyl-alpha-D-glucosamine</name>
        <dbReference type="ChEBI" id="CHEBI:57705"/>
    </ligand>
</feature>
<feature type="domain" description="Glycosyltransferase family 28 N-terminal" evidence="11">
    <location>
        <begin position="6"/>
        <end position="143"/>
    </location>
</feature>
<evidence type="ECO:0000259" key="11">
    <source>
        <dbReference type="Pfam" id="PF03033"/>
    </source>
</evidence>
<dbReference type="GO" id="GO:0005975">
    <property type="term" value="P:carbohydrate metabolic process"/>
    <property type="evidence" value="ECO:0007669"/>
    <property type="project" value="InterPro"/>
</dbReference>
<proteinExistence type="inferred from homology"/>
<dbReference type="Pfam" id="PF04101">
    <property type="entry name" value="Glyco_tran_28_C"/>
    <property type="match status" value="1"/>
</dbReference>
<feature type="binding site" evidence="10">
    <location>
        <position position="286"/>
    </location>
    <ligand>
        <name>UDP-N-acetyl-alpha-D-glucosamine</name>
        <dbReference type="ChEBI" id="CHEBI:57705"/>
    </ligand>
</feature>
<dbReference type="RefSeq" id="WP_136131645.1">
    <property type="nucleotide sequence ID" value="NZ_PDKS01000002.1"/>
</dbReference>
<feature type="domain" description="Glycosyl transferase family 28 C-terminal" evidence="12">
    <location>
        <begin position="183"/>
        <end position="343"/>
    </location>
</feature>
<evidence type="ECO:0000256" key="6">
    <source>
        <dbReference type="ARBA" id="ARBA00022984"/>
    </source>
</evidence>
<dbReference type="InterPro" id="IPR004276">
    <property type="entry name" value="GlycoTrans_28_N"/>
</dbReference>
<feature type="binding site" evidence="10">
    <location>
        <begin position="12"/>
        <end position="14"/>
    </location>
    <ligand>
        <name>UDP-N-acetyl-alpha-D-glucosamine</name>
        <dbReference type="ChEBI" id="CHEBI:57705"/>
    </ligand>
</feature>
<comment type="pathway">
    <text evidence="10">Cell wall biogenesis; peptidoglycan biosynthesis.</text>
</comment>
<dbReference type="NCBIfam" id="TIGR01133">
    <property type="entry name" value="murG"/>
    <property type="match status" value="1"/>
</dbReference>
<feature type="binding site" evidence="10">
    <location>
        <begin position="261"/>
        <end position="266"/>
    </location>
    <ligand>
        <name>UDP-N-acetyl-alpha-D-glucosamine</name>
        <dbReference type="ChEBI" id="CHEBI:57705"/>
    </ligand>
</feature>
<dbReference type="AlphaFoldDB" id="A0A2P5SY24"/>
<dbReference type="GO" id="GO:0051991">
    <property type="term" value="F:UDP-N-acetyl-D-glucosamine:N-acetylmuramoyl-L-alanyl-D-glutamyl-meso-2,6-diaminopimelyl-D-alanyl-D-alanine-diphosphoundecaprenol 4-beta-N-acetylglucosaminlytransferase activity"/>
    <property type="evidence" value="ECO:0007669"/>
    <property type="project" value="RHEA"/>
</dbReference>
<dbReference type="PANTHER" id="PTHR21015:SF22">
    <property type="entry name" value="GLYCOSYLTRANSFERASE"/>
    <property type="match status" value="1"/>
</dbReference>
<keyword evidence="8 10" id="KW-0131">Cell cycle</keyword>
<keyword evidence="3 10" id="KW-0328">Glycosyltransferase</keyword>
<dbReference type="Proteomes" id="UP000296034">
    <property type="component" value="Unassembled WGS sequence"/>
</dbReference>
<reference evidence="13 14" key="1">
    <citation type="journal article" date="2018" name="Genome Biol. Evol.">
        <title>Cladogenesis and Genomic Streamlining in Extracellular Endosymbionts of Tropical Stink Bugs.</title>
        <authorList>
            <person name="Otero-Bravo A."/>
            <person name="Goffredi S."/>
            <person name="Sabree Z.L."/>
        </authorList>
    </citation>
    <scope>NUCLEOTIDE SEQUENCE [LARGE SCALE GENOMIC DNA]</scope>
    <source>
        <strain evidence="13 14">SoET</strain>
    </source>
</reference>
<evidence type="ECO:0000256" key="7">
    <source>
        <dbReference type="ARBA" id="ARBA00023136"/>
    </source>
</evidence>
<dbReference type="GO" id="GO:0071555">
    <property type="term" value="P:cell wall organization"/>
    <property type="evidence" value="ECO:0007669"/>
    <property type="project" value="UniProtKB-KW"/>
</dbReference>
<dbReference type="InterPro" id="IPR007235">
    <property type="entry name" value="Glyco_trans_28_C"/>
</dbReference>
<dbReference type="EMBL" id="PDKS01000002">
    <property type="protein sequence ID" value="PPI87241.1"/>
    <property type="molecule type" value="Genomic_DNA"/>
</dbReference>
<feature type="binding site" evidence="10">
    <location>
        <position position="161"/>
    </location>
    <ligand>
        <name>UDP-N-acetyl-alpha-D-glucosamine</name>
        <dbReference type="ChEBI" id="CHEBI:57705"/>
    </ligand>
</feature>
<dbReference type="HAMAP" id="MF_00033">
    <property type="entry name" value="MurG"/>
    <property type="match status" value="1"/>
</dbReference>
<evidence type="ECO:0000256" key="4">
    <source>
        <dbReference type="ARBA" id="ARBA00022679"/>
    </source>
</evidence>
<accession>A0A2P5SY24</accession>
<feature type="binding site" evidence="10">
    <location>
        <position position="125"/>
    </location>
    <ligand>
        <name>UDP-N-acetyl-alpha-D-glucosamine</name>
        <dbReference type="ChEBI" id="CHEBI:57705"/>
    </ligand>
</feature>
<dbReference type="GO" id="GO:0051301">
    <property type="term" value="P:cell division"/>
    <property type="evidence" value="ECO:0007669"/>
    <property type="project" value="UniProtKB-KW"/>
</dbReference>
<keyword evidence="7 10" id="KW-0472">Membrane</keyword>
<dbReference type="OrthoDB" id="9808936at2"/>
<evidence type="ECO:0000256" key="1">
    <source>
        <dbReference type="ARBA" id="ARBA00022475"/>
    </source>
</evidence>
<dbReference type="Pfam" id="PF03033">
    <property type="entry name" value="Glyco_transf_28"/>
    <property type="match status" value="1"/>
</dbReference>
<evidence type="ECO:0000256" key="8">
    <source>
        <dbReference type="ARBA" id="ARBA00023306"/>
    </source>
</evidence>
<protein>
    <recommendedName>
        <fullName evidence="10">UDP-N-acetylglucosamine--N-acetylmuramyl-(pentapeptide) pyrophosphoryl-undecaprenol N-acetylglucosamine transferase</fullName>
        <ecNumber evidence="10">2.4.1.227</ecNumber>
    </recommendedName>
    <alternativeName>
        <fullName evidence="10">Undecaprenyl-PP-MurNAc-pentapeptide-UDPGlcNAc GlcNAc transferase</fullName>
    </alternativeName>
</protein>
<evidence type="ECO:0000256" key="5">
    <source>
        <dbReference type="ARBA" id="ARBA00022960"/>
    </source>
</evidence>